<dbReference type="InterPro" id="IPR001283">
    <property type="entry name" value="CRISP-related"/>
</dbReference>
<protein>
    <recommendedName>
        <fullName evidence="2">SCP domain-containing protein</fullName>
    </recommendedName>
</protein>
<evidence type="ECO:0000259" key="2">
    <source>
        <dbReference type="SMART" id="SM00198"/>
    </source>
</evidence>
<dbReference type="InterPro" id="IPR018244">
    <property type="entry name" value="Allrgn_V5/Tpx1_CS"/>
</dbReference>
<dbReference type="GO" id="GO:0005615">
    <property type="term" value="C:extracellular space"/>
    <property type="evidence" value="ECO:0000318"/>
    <property type="project" value="GO_Central"/>
</dbReference>
<dbReference type="Gene3D" id="3.40.33.10">
    <property type="entry name" value="CAP"/>
    <property type="match status" value="1"/>
</dbReference>
<dbReference type="InterPro" id="IPR035940">
    <property type="entry name" value="CAP_sf"/>
</dbReference>
<dbReference type="AlphaFoldDB" id="A0A8I7BCJ7"/>
<dbReference type="CDD" id="cd05381">
    <property type="entry name" value="CAP_PR-1"/>
    <property type="match status" value="1"/>
</dbReference>
<dbReference type="GeneID" id="123404544"/>
<feature type="chain" id="PRO_5035314441" description="SCP domain-containing protein" evidence="1">
    <location>
        <begin position="33"/>
        <end position="190"/>
    </location>
</feature>
<dbReference type="Gramene" id="HORVU.MOREX.r2.6HG0516090.1">
    <property type="protein sequence ID" value="HORVU.MOREX.r2.6HG0516090.1.CDS.1"/>
    <property type="gene ID" value="HORVU.MOREX.r2.6HG0516090"/>
</dbReference>
<feature type="signal peptide" evidence="1">
    <location>
        <begin position="1"/>
        <end position="32"/>
    </location>
</feature>
<proteinExistence type="predicted"/>
<dbReference type="PROSITE" id="PS01009">
    <property type="entry name" value="CRISP_1"/>
    <property type="match status" value="1"/>
</dbReference>
<sequence>MLAPRRRVPVGAAALLVLAAVVVLLAADGADAGRAYRKKTGGGISTQAWRFLAAHNAARRAVGVRPLAWDGKLERYARGHALARARAGCGLVHSHGPYGENLFRGSGAGGGGVWTPEAVVAAWVVKERDMYDARSNACRGPRGACGHYTQLVWRKTSRVGCATAVCAGGRGTFAACAYDPPGNYAGVRPY</sequence>
<reference evidence="3" key="3">
    <citation type="submission" date="2022-01" db="UniProtKB">
        <authorList>
            <consortium name="EnsemblPlants"/>
        </authorList>
    </citation>
    <scope>IDENTIFICATION</scope>
    <source>
        <strain evidence="3">subsp. vulgare</strain>
    </source>
</reference>
<dbReference type="Proteomes" id="UP000011116">
    <property type="component" value="Chromosome 6H"/>
</dbReference>
<dbReference type="InterPro" id="IPR014044">
    <property type="entry name" value="CAP_dom"/>
</dbReference>
<dbReference type="PRINTS" id="PR00837">
    <property type="entry name" value="V5TPXLIKE"/>
</dbReference>
<reference evidence="3" key="2">
    <citation type="submission" date="2020-10" db="EMBL/GenBank/DDBJ databases">
        <authorList>
            <person name="Scholz U."/>
            <person name="Mascher M."/>
            <person name="Fiebig A."/>
        </authorList>
    </citation>
    <scope>NUCLEOTIDE SEQUENCE [LARGE SCALE GENOMIC DNA]</scope>
    <source>
        <strain evidence="3">cv. Morex</strain>
    </source>
</reference>
<keyword evidence="4" id="KW-1185">Reference proteome</keyword>
<dbReference type="PANTHER" id="PTHR10334">
    <property type="entry name" value="CYSTEINE-RICH SECRETORY PROTEIN-RELATED"/>
    <property type="match status" value="1"/>
</dbReference>
<dbReference type="SUPFAM" id="SSF55797">
    <property type="entry name" value="PR-1-like"/>
    <property type="match status" value="1"/>
</dbReference>
<keyword evidence="1" id="KW-0732">Signal</keyword>
<dbReference type="EnsemblPlants" id="HORVU.MOREX.r3.6HG0622110.1">
    <property type="protein sequence ID" value="HORVU.MOREX.r3.6HG0622110.1.CDS1"/>
    <property type="gene ID" value="HORVU.MOREX.r3.6HG0622110"/>
</dbReference>
<dbReference type="KEGG" id="hvg:123404544"/>
<name>A0A8I7BCJ7_HORVV</name>
<evidence type="ECO:0000313" key="4">
    <source>
        <dbReference type="Proteomes" id="UP000011116"/>
    </source>
</evidence>
<dbReference type="SMART" id="SM00198">
    <property type="entry name" value="SCP"/>
    <property type="match status" value="1"/>
</dbReference>
<dbReference type="OrthoDB" id="674273at2759"/>
<dbReference type="Pfam" id="PF00188">
    <property type="entry name" value="CAP"/>
    <property type="match status" value="1"/>
</dbReference>
<dbReference type="Gramene" id="HORVU.MOREX.r3.6HG0622110.1">
    <property type="protein sequence ID" value="HORVU.MOREX.r3.6HG0622110.1.CDS1"/>
    <property type="gene ID" value="HORVU.MOREX.r3.6HG0622110"/>
</dbReference>
<dbReference type="RefSeq" id="XP_044954405.1">
    <property type="nucleotide sequence ID" value="XM_045098470.1"/>
</dbReference>
<evidence type="ECO:0000256" key="1">
    <source>
        <dbReference type="SAM" id="SignalP"/>
    </source>
</evidence>
<dbReference type="SMR" id="A0A8I7BCJ7"/>
<feature type="domain" description="SCP" evidence="2">
    <location>
        <begin position="46"/>
        <end position="186"/>
    </location>
</feature>
<evidence type="ECO:0000313" key="3">
    <source>
        <dbReference type="EnsemblPlants" id="HORVU.MOREX.r3.6HG0622110.1.CDS1"/>
    </source>
</evidence>
<dbReference type="FunFam" id="3.40.33.10:FF:000004">
    <property type="entry name" value="CAP, cysteine-rich secretory protein, antigen 5"/>
    <property type="match status" value="1"/>
</dbReference>
<accession>A0A8I7BCJ7</accession>
<reference evidence="4" key="1">
    <citation type="journal article" date="2012" name="Nature">
        <title>A physical, genetic and functional sequence assembly of the barley genome.</title>
        <authorList>
            <consortium name="The International Barley Genome Sequencing Consortium"/>
            <person name="Mayer K.F."/>
            <person name="Waugh R."/>
            <person name="Brown J.W."/>
            <person name="Schulman A."/>
            <person name="Langridge P."/>
            <person name="Platzer M."/>
            <person name="Fincher G.B."/>
            <person name="Muehlbauer G.J."/>
            <person name="Sato K."/>
            <person name="Close T.J."/>
            <person name="Wise R.P."/>
            <person name="Stein N."/>
        </authorList>
    </citation>
    <scope>NUCLEOTIDE SEQUENCE [LARGE SCALE GENOMIC DNA]</scope>
    <source>
        <strain evidence="4">cv. Morex</strain>
    </source>
</reference>
<gene>
    <name evidence="3" type="primary">LOC123404544</name>
</gene>
<organism evidence="3 4">
    <name type="scientific">Hordeum vulgare subsp. vulgare</name>
    <name type="common">Domesticated barley</name>
    <dbReference type="NCBI Taxonomy" id="112509"/>
    <lineage>
        <taxon>Eukaryota</taxon>
        <taxon>Viridiplantae</taxon>
        <taxon>Streptophyta</taxon>
        <taxon>Embryophyta</taxon>
        <taxon>Tracheophyta</taxon>
        <taxon>Spermatophyta</taxon>
        <taxon>Magnoliopsida</taxon>
        <taxon>Liliopsida</taxon>
        <taxon>Poales</taxon>
        <taxon>Poaceae</taxon>
        <taxon>BOP clade</taxon>
        <taxon>Pooideae</taxon>
        <taxon>Triticodae</taxon>
        <taxon>Triticeae</taxon>
        <taxon>Hordeinae</taxon>
        <taxon>Hordeum</taxon>
    </lineage>
</organism>